<keyword evidence="4" id="KW-0067">ATP-binding</keyword>
<dbReference type="RefSeq" id="WP_145114088.1">
    <property type="nucleotide sequence ID" value="NZ_CP036349.1"/>
</dbReference>
<organism evidence="6 7">
    <name type="scientific">Botrimarina mediterranea</name>
    <dbReference type="NCBI Taxonomy" id="2528022"/>
    <lineage>
        <taxon>Bacteria</taxon>
        <taxon>Pseudomonadati</taxon>
        <taxon>Planctomycetota</taxon>
        <taxon>Planctomycetia</taxon>
        <taxon>Pirellulales</taxon>
        <taxon>Lacipirellulaceae</taxon>
        <taxon>Botrimarina</taxon>
    </lineage>
</organism>
<keyword evidence="2" id="KW-0547">Nucleotide-binding</keyword>
<name>A0A518KBB8_9BACT</name>
<dbReference type="PROSITE" id="PS50011">
    <property type="entry name" value="PROTEIN_KINASE_DOM"/>
    <property type="match status" value="1"/>
</dbReference>
<sequence>MPPSPPIAPPNAADRDTIEALCDEGETRLKQGAPFELVELVRRCPTRLQDRLAPELLFLEIDYARRSGGCPRREEFLTRYPGYGRHVEAAFCTLDPDEGGIEEARRRFAALQPGATLSHYQIEQRIGQGAAAEVWKASDTMTGRRVALKIPRWADHSIDQRLRFLREGRVLSRLDHPGIVGLYEMGHDGVLPYLAIEYVDGGALRDALRAGPLPPTRAAELCRSLAEALDHAHQKGVLHRDIKPGNILLRYDGEPVLTDLGLAKDGAESGDLTEHGDILGTIAYMAPEQAAGRSAEADERSDIYGVGAVLYESLTGRQPALPNAGSRAGNLTGIGLDARRLQPAAPSDLAAICLKATQTLPTDRYATAADLAADLRRYLEGQTVQARHPSRWALGLRRAVESRWTATAAIITASAVVLANVMGPAPGDAALRDVQVLVDPPTARVAFVPLGDRGDSPDPRQAVFGRGEGRIQARLAPGPYLVVAVTPDGGFHEVYRVVRAIDNVIGSPGKYRTNAALPTGGVRLPPIQVPSAEVSGDMVYVDGTPGYAPGGAEGATGRFAIPAYYMDVIEHRNDDGGAWTGSYFMAVDIAERLGKRLPTELEYEFAATARGASRFPWGDAFPDADTTFEGNVAAIDRLDLEGVIRGLCSGVAEWTMPAEGLNPARPLDFAVVRGGDGGTIEGDLRFTEASRDPTNRSELPDVIGKRGIGFRCVRSAAPLFRYDEIR</sequence>
<evidence type="ECO:0000313" key="6">
    <source>
        <dbReference type="EMBL" id="QDV75096.1"/>
    </source>
</evidence>
<dbReference type="InterPro" id="IPR016187">
    <property type="entry name" value="CTDL_fold"/>
</dbReference>
<evidence type="ECO:0000256" key="3">
    <source>
        <dbReference type="ARBA" id="ARBA00022777"/>
    </source>
</evidence>
<reference evidence="6 7" key="1">
    <citation type="submission" date="2019-02" db="EMBL/GenBank/DDBJ databases">
        <title>Deep-cultivation of Planctomycetes and their phenomic and genomic characterization uncovers novel biology.</title>
        <authorList>
            <person name="Wiegand S."/>
            <person name="Jogler M."/>
            <person name="Boedeker C."/>
            <person name="Pinto D."/>
            <person name="Vollmers J."/>
            <person name="Rivas-Marin E."/>
            <person name="Kohn T."/>
            <person name="Peeters S.H."/>
            <person name="Heuer A."/>
            <person name="Rast P."/>
            <person name="Oberbeckmann S."/>
            <person name="Bunk B."/>
            <person name="Jeske O."/>
            <person name="Meyerdierks A."/>
            <person name="Storesund J.E."/>
            <person name="Kallscheuer N."/>
            <person name="Luecker S."/>
            <person name="Lage O.M."/>
            <person name="Pohl T."/>
            <person name="Merkel B.J."/>
            <person name="Hornburger P."/>
            <person name="Mueller R.-W."/>
            <person name="Bruemmer F."/>
            <person name="Labrenz M."/>
            <person name="Spormann A.M."/>
            <person name="Op den Camp H."/>
            <person name="Overmann J."/>
            <person name="Amann R."/>
            <person name="Jetten M.S.M."/>
            <person name="Mascher T."/>
            <person name="Medema M.H."/>
            <person name="Devos D.P."/>
            <person name="Kaster A.-K."/>
            <person name="Ovreas L."/>
            <person name="Rohde M."/>
            <person name="Galperin M.Y."/>
            <person name="Jogler C."/>
        </authorList>
    </citation>
    <scope>NUCLEOTIDE SEQUENCE [LARGE SCALE GENOMIC DNA]</scope>
    <source>
        <strain evidence="6 7">Spa11</strain>
    </source>
</reference>
<dbReference type="SMART" id="SM00220">
    <property type="entry name" value="S_TKc"/>
    <property type="match status" value="1"/>
</dbReference>
<evidence type="ECO:0000259" key="5">
    <source>
        <dbReference type="PROSITE" id="PS50011"/>
    </source>
</evidence>
<keyword evidence="1 6" id="KW-0808">Transferase</keyword>
<dbReference type="SUPFAM" id="SSF56112">
    <property type="entry name" value="Protein kinase-like (PK-like)"/>
    <property type="match status" value="1"/>
</dbReference>
<accession>A0A518KBB8</accession>
<dbReference type="GO" id="GO:0005524">
    <property type="term" value="F:ATP binding"/>
    <property type="evidence" value="ECO:0007669"/>
    <property type="project" value="UniProtKB-KW"/>
</dbReference>
<dbReference type="Gene3D" id="3.30.200.20">
    <property type="entry name" value="Phosphorylase Kinase, domain 1"/>
    <property type="match status" value="1"/>
</dbReference>
<evidence type="ECO:0000256" key="2">
    <source>
        <dbReference type="ARBA" id="ARBA00022741"/>
    </source>
</evidence>
<dbReference type="CDD" id="cd14014">
    <property type="entry name" value="STKc_PknB_like"/>
    <property type="match status" value="1"/>
</dbReference>
<dbReference type="PROSITE" id="PS00108">
    <property type="entry name" value="PROTEIN_KINASE_ST"/>
    <property type="match status" value="1"/>
</dbReference>
<dbReference type="PANTHER" id="PTHR43289:SF6">
    <property type="entry name" value="SERINE_THREONINE-PROTEIN KINASE NEKL-3"/>
    <property type="match status" value="1"/>
</dbReference>
<dbReference type="Pfam" id="PF03781">
    <property type="entry name" value="FGE-sulfatase"/>
    <property type="match status" value="1"/>
</dbReference>
<evidence type="ECO:0000256" key="1">
    <source>
        <dbReference type="ARBA" id="ARBA00022679"/>
    </source>
</evidence>
<evidence type="ECO:0000256" key="4">
    <source>
        <dbReference type="ARBA" id="ARBA00022840"/>
    </source>
</evidence>
<gene>
    <name evidence="6" type="primary">prkC_6</name>
    <name evidence="6" type="ORF">Spa11_33060</name>
</gene>
<dbReference type="EC" id="2.7.11.1" evidence="6"/>
<dbReference type="AlphaFoldDB" id="A0A518KBB8"/>
<dbReference type="Proteomes" id="UP000316426">
    <property type="component" value="Chromosome"/>
</dbReference>
<dbReference type="InterPro" id="IPR042095">
    <property type="entry name" value="SUMF_sf"/>
</dbReference>
<dbReference type="Gene3D" id="3.90.1580.10">
    <property type="entry name" value="paralog of FGE (formylglycine-generating enzyme)"/>
    <property type="match status" value="1"/>
</dbReference>
<dbReference type="InterPro" id="IPR000719">
    <property type="entry name" value="Prot_kinase_dom"/>
</dbReference>
<keyword evidence="7" id="KW-1185">Reference proteome</keyword>
<keyword evidence="3 6" id="KW-0418">Kinase</keyword>
<feature type="domain" description="Protein kinase" evidence="5">
    <location>
        <begin position="120"/>
        <end position="379"/>
    </location>
</feature>
<dbReference type="InterPro" id="IPR008271">
    <property type="entry name" value="Ser/Thr_kinase_AS"/>
</dbReference>
<dbReference type="GO" id="GO:0004674">
    <property type="term" value="F:protein serine/threonine kinase activity"/>
    <property type="evidence" value="ECO:0007669"/>
    <property type="project" value="UniProtKB-EC"/>
</dbReference>
<dbReference type="KEGG" id="bmei:Spa11_33060"/>
<dbReference type="InterPro" id="IPR011009">
    <property type="entry name" value="Kinase-like_dom_sf"/>
</dbReference>
<dbReference type="EMBL" id="CP036349">
    <property type="protein sequence ID" value="QDV75096.1"/>
    <property type="molecule type" value="Genomic_DNA"/>
</dbReference>
<dbReference type="Gene3D" id="1.10.510.10">
    <property type="entry name" value="Transferase(Phosphotransferase) domain 1"/>
    <property type="match status" value="1"/>
</dbReference>
<dbReference type="SUPFAM" id="SSF56436">
    <property type="entry name" value="C-type lectin-like"/>
    <property type="match status" value="1"/>
</dbReference>
<dbReference type="PANTHER" id="PTHR43289">
    <property type="entry name" value="MITOGEN-ACTIVATED PROTEIN KINASE KINASE KINASE 20-RELATED"/>
    <property type="match status" value="1"/>
</dbReference>
<dbReference type="Pfam" id="PF00069">
    <property type="entry name" value="Pkinase"/>
    <property type="match status" value="1"/>
</dbReference>
<protein>
    <submittedName>
        <fullName evidence="6">Serine/threonine-protein kinase PrkC</fullName>
        <ecNumber evidence="6">2.7.11.1</ecNumber>
    </submittedName>
</protein>
<proteinExistence type="predicted"/>
<evidence type="ECO:0000313" key="7">
    <source>
        <dbReference type="Proteomes" id="UP000316426"/>
    </source>
</evidence>
<dbReference type="InterPro" id="IPR005532">
    <property type="entry name" value="SUMF_dom"/>
</dbReference>